<keyword evidence="1" id="KW-0175">Coiled coil</keyword>
<evidence type="ECO:0000256" key="2">
    <source>
        <dbReference type="SAM" id="MobiDB-lite"/>
    </source>
</evidence>
<dbReference type="EMBL" id="NTYF01000023">
    <property type="protein sequence ID" value="PER55684.1"/>
    <property type="molecule type" value="Genomic_DNA"/>
</dbReference>
<evidence type="ECO:0000313" key="5">
    <source>
        <dbReference type="Proteomes" id="UP000219897"/>
    </source>
</evidence>
<dbReference type="SUPFAM" id="SSF52540">
    <property type="entry name" value="P-loop containing nucleoside triphosphate hydrolases"/>
    <property type="match status" value="1"/>
</dbReference>
<proteinExistence type="predicted"/>
<comment type="caution">
    <text evidence="4">The sequence shown here is derived from an EMBL/GenBank/DDBJ whole genome shotgun (WGS) entry which is preliminary data.</text>
</comment>
<feature type="coiled-coil region" evidence="1">
    <location>
        <begin position="207"/>
        <end position="246"/>
    </location>
</feature>
<feature type="domain" description="AAA" evidence="3">
    <location>
        <begin position="359"/>
        <end position="506"/>
    </location>
</feature>
<feature type="region of interest" description="Disordered" evidence="2">
    <location>
        <begin position="148"/>
        <end position="167"/>
    </location>
</feature>
<accession>A0ABD6SGN7</accession>
<dbReference type="RefSeq" id="WP_098317025.1">
    <property type="nucleotide sequence ID" value="NZ_NTYF01000023.1"/>
</dbReference>
<dbReference type="Pfam" id="PF13614">
    <property type="entry name" value="AAA_31"/>
    <property type="match status" value="1"/>
</dbReference>
<dbReference type="AlphaFoldDB" id="A0ABD6SGN7"/>
<sequence>MAKFGVVAGKNVEKLAETLTECSSLLDIKGRWETTVDLRDAVLCGGGMMLSNYKAVLVLDYGFRDSTRPQKMAEDFVALQDVFQSQAIQGTKLYLLTRNSDLVRLLQSSVNGVSGTYYDDVEILLAKRDKIPKMMVVDTLQGAHDGKGLFNKEAKSKSREERLDRESQEFIEDARSISEEVLQYGVDKPVSDLSDKDYIDSDVNKRQIEAEKKIEAEKQRILEKQQKELERFEARSNKQLEQAQKKKNPALANLGLSKEDKEFLQKSGKAVDVPHMDMETIQTVQEEVEKEPQKVNLAKDADGQEEVGVTIKVSANDVRVGVPSAEQLQTLFKDAVRGDVYVSDDKLATDAGIISVVSANNAGGSGLVANMADMYAGVGRKVLVVDLDLVKRTQTRYFKQYERAVREHKGVSNSLLKVAQGGEIKNASVSVTSRVDVLSVSRNDTVEEVWATTIGAELSTMLEEAKELYDIILIDLPFRHFHYYARNMGVVDANIFVLENTLLAIEDFFALSLTKYVKKDKLVMGEFVSRSSLVLNKFVRGRRDEDGYELTGRKVKTMLETAGNPYDNMLVAGEIPYYADWEEQFFTGVRHIWTDEIAHSVLKSVCTKVVV</sequence>
<gene>
    <name evidence="4" type="ORF">CN495_07985</name>
</gene>
<dbReference type="InterPro" id="IPR025669">
    <property type="entry name" value="AAA_dom"/>
</dbReference>
<protein>
    <recommendedName>
        <fullName evidence="3">AAA domain-containing protein</fullName>
    </recommendedName>
</protein>
<reference evidence="4 5" key="1">
    <citation type="submission" date="2017-09" db="EMBL/GenBank/DDBJ databases">
        <title>Large-scale bioinformatics analysis of Bacillus genomes uncovers conserved roles of natural products in bacterial physiology.</title>
        <authorList>
            <consortium name="Agbiome Team Llc"/>
            <person name="Bleich R.M."/>
            <person name="Kirk G.J."/>
            <person name="Santa Maria K.C."/>
            <person name="Allen S.E."/>
            <person name="Farag S."/>
            <person name="Shank E.A."/>
            <person name="Bowers A."/>
        </authorList>
    </citation>
    <scope>NUCLEOTIDE SEQUENCE [LARGE SCALE GENOMIC DNA]</scope>
    <source>
        <strain evidence="4 5">AFS005140</strain>
    </source>
</reference>
<evidence type="ECO:0000256" key="1">
    <source>
        <dbReference type="SAM" id="Coils"/>
    </source>
</evidence>
<evidence type="ECO:0000259" key="3">
    <source>
        <dbReference type="Pfam" id="PF13614"/>
    </source>
</evidence>
<name>A0ABD6SGN7_BACTU</name>
<evidence type="ECO:0000313" key="4">
    <source>
        <dbReference type="EMBL" id="PER55684.1"/>
    </source>
</evidence>
<dbReference type="Gene3D" id="3.40.50.300">
    <property type="entry name" value="P-loop containing nucleotide triphosphate hydrolases"/>
    <property type="match status" value="1"/>
</dbReference>
<organism evidence="4 5">
    <name type="scientific">Bacillus thuringiensis</name>
    <dbReference type="NCBI Taxonomy" id="1428"/>
    <lineage>
        <taxon>Bacteria</taxon>
        <taxon>Bacillati</taxon>
        <taxon>Bacillota</taxon>
        <taxon>Bacilli</taxon>
        <taxon>Bacillales</taxon>
        <taxon>Bacillaceae</taxon>
        <taxon>Bacillus</taxon>
        <taxon>Bacillus cereus group</taxon>
    </lineage>
</organism>
<dbReference type="InterPro" id="IPR027417">
    <property type="entry name" value="P-loop_NTPase"/>
</dbReference>
<dbReference type="Proteomes" id="UP000219897">
    <property type="component" value="Unassembled WGS sequence"/>
</dbReference>